<keyword evidence="4 5" id="KW-0472">Membrane</keyword>
<evidence type="ECO:0000256" key="4">
    <source>
        <dbReference type="ARBA" id="ARBA00023136"/>
    </source>
</evidence>
<dbReference type="SUPFAM" id="SSF53822">
    <property type="entry name" value="Periplasmic binding protein-like I"/>
    <property type="match status" value="1"/>
</dbReference>
<dbReference type="InterPro" id="IPR001828">
    <property type="entry name" value="ANF_lig-bd_rcpt"/>
</dbReference>
<dbReference type="EMBL" id="MTYJ01000227">
    <property type="protein sequence ID" value="OWA51421.1"/>
    <property type="molecule type" value="Genomic_DNA"/>
</dbReference>
<protein>
    <recommendedName>
        <fullName evidence="6">Receptor ligand binding region domain-containing protein</fullName>
    </recommendedName>
</protein>
<evidence type="ECO:0000256" key="5">
    <source>
        <dbReference type="SAM" id="Phobius"/>
    </source>
</evidence>
<evidence type="ECO:0000256" key="2">
    <source>
        <dbReference type="ARBA" id="ARBA00022692"/>
    </source>
</evidence>
<proteinExistence type="predicted"/>
<comment type="subcellular location">
    <subcellularLocation>
        <location evidence="1">Membrane</location>
    </subcellularLocation>
</comment>
<name>A0A9X6NES2_HYPEX</name>
<dbReference type="AlphaFoldDB" id="A0A9X6NES2"/>
<evidence type="ECO:0000256" key="3">
    <source>
        <dbReference type="ARBA" id="ARBA00022989"/>
    </source>
</evidence>
<gene>
    <name evidence="7" type="ORF">BV898_15904</name>
</gene>
<keyword evidence="3 5" id="KW-1133">Transmembrane helix</keyword>
<sequence>MPNVQVNRFVFDSRKVGMDYGELLPVLKDSGRVIFYLGHAQPLHKLLIAAAELNMTQGDYVFLAFIPFRHASFGNFGWAVPGNGSNSTSNDNEVLSLKMAFKCLLVIEPLLLRQGHEDDANLDGMKNRWMKQSRELDPTIYRPGETMSPHPMATYITMMAFAEVVEEIRQDMLTSSMMSLAEFGGRRMAAHFMNRTFRATEQTEPLTIDYAGERIIPMAVTQIDTKTGKVTIILVQDAVQLKLRSQEQVVWPSAWPVRDRPVCGFHGEAVECQTSEIRFRNVVIAAVVAALMVILWIIVVARRQVREHRLWWELDPDALLQQRTAPRRARSVFETVTAYFNPCGDPRLNASSFMSM</sequence>
<evidence type="ECO:0000313" key="7">
    <source>
        <dbReference type="EMBL" id="OWA51421.1"/>
    </source>
</evidence>
<dbReference type="InterPro" id="IPR028082">
    <property type="entry name" value="Peripla_BP_I"/>
</dbReference>
<evidence type="ECO:0000256" key="1">
    <source>
        <dbReference type="ARBA" id="ARBA00004370"/>
    </source>
</evidence>
<dbReference type="Pfam" id="PF01094">
    <property type="entry name" value="ANF_receptor"/>
    <property type="match status" value="1"/>
</dbReference>
<dbReference type="Gene3D" id="3.40.50.2300">
    <property type="match status" value="1"/>
</dbReference>
<reference evidence="8" key="1">
    <citation type="submission" date="2017-01" db="EMBL/GenBank/DDBJ databases">
        <title>Comparative genomics of anhydrobiosis in the tardigrade Hypsibius dujardini.</title>
        <authorList>
            <person name="Yoshida Y."/>
            <person name="Koutsovoulos G."/>
            <person name="Laetsch D."/>
            <person name="Stevens L."/>
            <person name="Kumar S."/>
            <person name="Horikawa D."/>
            <person name="Ishino K."/>
            <person name="Komine S."/>
            <person name="Tomita M."/>
            <person name="Blaxter M."/>
            <person name="Arakawa K."/>
        </authorList>
    </citation>
    <scope>NUCLEOTIDE SEQUENCE [LARGE SCALE GENOMIC DNA]</scope>
    <source>
        <strain evidence="8">Z151</strain>
    </source>
</reference>
<keyword evidence="8" id="KW-1185">Reference proteome</keyword>
<dbReference type="Proteomes" id="UP000192578">
    <property type="component" value="Unassembled WGS sequence"/>
</dbReference>
<feature type="transmembrane region" description="Helical" evidence="5">
    <location>
        <begin position="282"/>
        <end position="301"/>
    </location>
</feature>
<organism evidence="7 8">
    <name type="scientific">Hypsibius exemplaris</name>
    <name type="common">Freshwater tardigrade</name>
    <dbReference type="NCBI Taxonomy" id="2072580"/>
    <lineage>
        <taxon>Eukaryota</taxon>
        <taxon>Metazoa</taxon>
        <taxon>Ecdysozoa</taxon>
        <taxon>Tardigrada</taxon>
        <taxon>Eutardigrada</taxon>
        <taxon>Parachela</taxon>
        <taxon>Hypsibioidea</taxon>
        <taxon>Hypsibiidae</taxon>
        <taxon>Hypsibius</taxon>
    </lineage>
</organism>
<feature type="domain" description="Receptor ligand binding region" evidence="6">
    <location>
        <begin position="20"/>
        <end position="215"/>
    </location>
</feature>
<keyword evidence="2 5" id="KW-0812">Transmembrane</keyword>
<evidence type="ECO:0000313" key="8">
    <source>
        <dbReference type="Proteomes" id="UP000192578"/>
    </source>
</evidence>
<accession>A0A9X6NES2</accession>
<comment type="caution">
    <text evidence="7">The sequence shown here is derived from an EMBL/GenBank/DDBJ whole genome shotgun (WGS) entry which is preliminary data.</text>
</comment>
<dbReference type="GO" id="GO:0016020">
    <property type="term" value="C:membrane"/>
    <property type="evidence" value="ECO:0007669"/>
    <property type="project" value="UniProtKB-SubCell"/>
</dbReference>
<evidence type="ECO:0000259" key="6">
    <source>
        <dbReference type="Pfam" id="PF01094"/>
    </source>
</evidence>